<evidence type="ECO:0000313" key="1">
    <source>
        <dbReference type="EMBL" id="ORZ29242.1"/>
    </source>
</evidence>
<name>A0A1Y2H879_9FUNG</name>
<organism evidence="1 2">
    <name type="scientific">Catenaria anguillulae PL171</name>
    <dbReference type="NCBI Taxonomy" id="765915"/>
    <lineage>
        <taxon>Eukaryota</taxon>
        <taxon>Fungi</taxon>
        <taxon>Fungi incertae sedis</taxon>
        <taxon>Blastocladiomycota</taxon>
        <taxon>Blastocladiomycetes</taxon>
        <taxon>Blastocladiales</taxon>
        <taxon>Catenariaceae</taxon>
        <taxon>Catenaria</taxon>
    </lineage>
</organism>
<dbReference type="AlphaFoldDB" id="A0A1Y2H879"/>
<protein>
    <submittedName>
        <fullName evidence="1">Uncharacterized protein</fullName>
    </submittedName>
</protein>
<proteinExistence type="predicted"/>
<accession>A0A1Y2H879</accession>
<dbReference type="EMBL" id="MCFL01000270">
    <property type="protein sequence ID" value="ORZ29242.1"/>
    <property type="molecule type" value="Genomic_DNA"/>
</dbReference>
<sequence>MCSQSPASRFSTTCQALADSFKHIHSAVLKHSYASWFRSGQWYGSFATVFHQSVGCCPELGFHVGPAVWSRSSLNHSFKLSFSKKDRRMLSNSSPITVMIVVKSLNLVTSLPVKVPCQAHCAVSLPVPSALALDVQPCVVHPGCELERCTRDRKKEHFAASFPIQCQAVGRQTGRTIFTWLALS</sequence>
<gene>
    <name evidence="1" type="ORF">BCR44DRAFT_326176</name>
</gene>
<dbReference type="Proteomes" id="UP000193411">
    <property type="component" value="Unassembled WGS sequence"/>
</dbReference>
<keyword evidence="2" id="KW-1185">Reference proteome</keyword>
<comment type="caution">
    <text evidence="1">The sequence shown here is derived from an EMBL/GenBank/DDBJ whole genome shotgun (WGS) entry which is preliminary data.</text>
</comment>
<reference evidence="1 2" key="1">
    <citation type="submission" date="2016-07" db="EMBL/GenBank/DDBJ databases">
        <title>Pervasive Adenine N6-methylation of Active Genes in Fungi.</title>
        <authorList>
            <consortium name="DOE Joint Genome Institute"/>
            <person name="Mondo S.J."/>
            <person name="Dannebaum R.O."/>
            <person name="Kuo R.C."/>
            <person name="Labutti K."/>
            <person name="Haridas S."/>
            <person name="Kuo A."/>
            <person name="Salamov A."/>
            <person name="Ahrendt S.R."/>
            <person name="Lipzen A."/>
            <person name="Sullivan W."/>
            <person name="Andreopoulos W.B."/>
            <person name="Clum A."/>
            <person name="Lindquist E."/>
            <person name="Daum C."/>
            <person name="Ramamoorthy G.K."/>
            <person name="Gryganskyi A."/>
            <person name="Culley D."/>
            <person name="Magnuson J.K."/>
            <person name="James T.Y."/>
            <person name="O'Malley M.A."/>
            <person name="Stajich J.E."/>
            <person name="Spatafora J.W."/>
            <person name="Visel A."/>
            <person name="Grigoriev I.V."/>
        </authorList>
    </citation>
    <scope>NUCLEOTIDE SEQUENCE [LARGE SCALE GENOMIC DNA]</scope>
    <source>
        <strain evidence="1 2">PL171</strain>
    </source>
</reference>
<evidence type="ECO:0000313" key="2">
    <source>
        <dbReference type="Proteomes" id="UP000193411"/>
    </source>
</evidence>